<keyword evidence="3" id="KW-1185">Reference proteome</keyword>
<dbReference type="Proteomes" id="UP000009286">
    <property type="component" value="Chromosome"/>
</dbReference>
<dbReference type="RefSeq" id="WP_014103380.1">
    <property type="nucleotide sequence ID" value="NC_016026.1"/>
</dbReference>
<dbReference type="EMBL" id="CP002382">
    <property type="protein sequence ID" value="AEP10157.1"/>
    <property type="molecule type" value="Genomic_DNA"/>
</dbReference>
<reference evidence="2 3" key="1">
    <citation type="journal article" date="2011" name="BMC Genomics">
        <title>Genomic insights into an obligate epibiotic bacterial predator: Micavibrio aeruginosavorus ARL-13.</title>
        <authorList>
            <person name="Wang Z."/>
            <person name="Kadouri D."/>
            <person name="Wu M."/>
        </authorList>
    </citation>
    <scope>NUCLEOTIDE SEQUENCE [LARGE SCALE GENOMIC DNA]</scope>
    <source>
        <strain evidence="2 3">ARL-13</strain>
    </source>
</reference>
<proteinExistence type="predicted"/>
<gene>
    <name evidence="2" type="ordered locus">MICA_1846</name>
</gene>
<evidence type="ECO:0000313" key="3">
    <source>
        <dbReference type="Proteomes" id="UP000009286"/>
    </source>
</evidence>
<accession>G2KT12</accession>
<name>G2KT12_MICAA</name>
<dbReference type="AlphaFoldDB" id="G2KT12"/>
<feature type="compositionally biased region" description="Low complexity" evidence="1">
    <location>
        <begin position="10"/>
        <end position="41"/>
    </location>
</feature>
<sequence length="88" mass="9256">MGSFASRPKTPSVQYVPVYTPTPTTTTPSPSAGTDTGTTTPTDDETRSAQRAASLLERGRGRLSTIATGFRGLLSQGDTPQRKTLLGE</sequence>
<dbReference type="STRING" id="856793.MICA_1846"/>
<feature type="region of interest" description="Disordered" evidence="1">
    <location>
        <begin position="1"/>
        <end position="60"/>
    </location>
</feature>
<protein>
    <submittedName>
        <fullName evidence="2">Uncharacterized protein</fullName>
    </submittedName>
</protein>
<dbReference type="OrthoDB" id="9978891at2"/>
<dbReference type="HOGENOM" id="CLU_2479835_0_0_5"/>
<evidence type="ECO:0000313" key="2">
    <source>
        <dbReference type="EMBL" id="AEP10157.1"/>
    </source>
</evidence>
<dbReference type="KEGG" id="mai:MICA_1846"/>
<evidence type="ECO:0000256" key="1">
    <source>
        <dbReference type="SAM" id="MobiDB-lite"/>
    </source>
</evidence>
<organism evidence="2 3">
    <name type="scientific">Micavibrio aeruginosavorus (strain ARL-13)</name>
    <dbReference type="NCBI Taxonomy" id="856793"/>
    <lineage>
        <taxon>Bacteria</taxon>
        <taxon>Pseudomonadati</taxon>
        <taxon>Bdellovibrionota</taxon>
        <taxon>Bdellovibrionia</taxon>
        <taxon>Bdellovibrionales</taxon>
        <taxon>Pseudobdellovibrionaceae</taxon>
        <taxon>Micavibrio</taxon>
    </lineage>
</organism>